<protein>
    <recommendedName>
        <fullName evidence="2">DUF547 domain-containing protein</fullName>
    </recommendedName>
</protein>
<organism evidence="3">
    <name type="scientific">Noccaea caerulescens</name>
    <name type="common">Alpine penny-cress</name>
    <name type="synonym">Thlaspi caerulescens</name>
    <dbReference type="NCBI Taxonomy" id="107243"/>
    <lineage>
        <taxon>Eukaryota</taxon>
        <taxon>Viridiplantae</taxon>
        <taxon>Streptophyta</taxon>
        <taxon>Embryophyta</taxon>
        <taxon>Tracheophyta</taxon>
        <taxon>Spermatophyta</taxon>
        <taxon>Magnoliopsida</taxon>
        <taxon>eudicotyledons</taxon>
        <taxon>Gunneridae</taxon>
        <taxon>Pentapetalae</taxon>
        <taxon>rosids</taxon>
        <taxon>malvids</taxon>
        <taxon>Brassicales</taxon>
        <taxon>Brassicaceae</taxon>
        <taxon>Coluteocarpeae</taxon>
        <taxon>Noccaea</taxon>
    </lineage>
</organism>
<gene>
    <name evidence="3" type="ORF">MP_TR16159_c0_g1_i1_g.45882</name>
</gene>
<dbReference type="PANTHER" id="PTHR23054">
    <property type="entry name" value="TERNARY COMPLEX FACTOR MIP1, LEUCINE-ZIPPER-RELATED"/>
    <property type="match status" value="1"/>
</dbReference>
<dbReference type="AlphaFoldDB" id="A0A1J3K4T0"/>
<dbReference type="InterPro" id="IPR006869">
    <property type="entry name" value="DUF547"/>
</dbReference>
<evidence type="ECO:0000259" key="2">
    <source>
        <dbReference type="Pfam" id="PF04784"/>
    </source>
</evidence>
<feature type="domain" description="DUF547" evidence="2">
    <location>
        <begin position="240"/>
        <end position="373"/>
    </location>
</feature>
<dbReference type="PANTHER" id="PTHR23054:SF62">
    <property type="entry name" value="DUF547 DOMAIN-CONTAINING PROTEIN"/>
    <property type="match status" value="1"/>
</dbReference>
<sequence>MPSRKNDRFSSYSSSSFSSSSSSSQLNTPRAFQNGSSGAISKSRLWDVEKTKGSFGYSMPKSNEELKGEIAELETEILQLEGYLLSLYRTSFRDHFPAFLSPDDSSLPQSKPYTTKFHNDHVSSVSDTSLLSSSKQLSETDIIKISDSGHPSLADLLGLNTLSPNKLSEEIVRLICVIHFNLSGKRQSKVVKNSKNEEYGEELGVVIHKLCLDEDNLKSVESLLQNFRSLIQKLEKVDPARMTREEKLAFWINIHNALVMHAHIIYGIGEHTTSTMILKAPFNIGGEWVNAYDVQSSILGIRACHSPSSRLRTLFSPARSSKTSSSGHIYTLEYAEPLLHFALSTGASTDPMVRVYTAEGIFQELRQARDGFVQKSIGFEKDTRVLLPKIIHNYAKDTSLDMAELFNTITECLTDTQIIKMRRVVKKKQDRCIYWIKHDSSFRYIIHWEIVRESVGI</sequence>
<feature type="region of interest" description="Disordered" evidence="1">
    <location>
        <begin position="1"/>
        <end position="37"/>
    </location>
</feature>
<evidence type="ECO:0000313" key="3">
    <source>
        <dbReference type="EMBL" id="JAU99691.1"/>
    </source>
</evidence>
<proteinExistence type="predicted"/>
<name>A0A1J3K4T0_NOCCA</name>
<dbReference type="EMBL" id="GEVM01006247">
    <property type="protein sequence ID" value="JAU99691.1"/>
    <property type="molecule type" value="Transcribed_RNA"/>
</dbReference>
<evidence type="ECO:0000256" key="1">
    <source>
        <dbReference type="SAM" id="MobiDB-lite"/>
    </source>
</evidence>
<accession>A0A1J3K4T0</accession>
<dbReference type="Pfam" id="PF04784">
    <property type="entry name" value="DUF547"/>
    <property type="match status" value="1"/>
</dbReference>
<feature type="compositionally biased region" description="Low complexity" evidence="1">
    <location>
        <begin position="9"/>
        <end position="24"/>
    </location>
</feature>
<feature type="compositionally biased region" description="Polar residues" evidence="1">
    <location>
        <begin position="25"/>
        <end position="37"/>
    </location>
</feature>
<reference evidence="3" key="1">
    <citation type="submission" date="2016-07" db="EMBL/GenBank/DDBJ databases">
        <title>De novo transcriptome assembly of four accessions of the metal hyperaccumulator plant Noccaea caerulescens.</title>
        <authorList>
            <person name="Blande D."/>
            <person name="Halimaa P."/>
            <person name="Tervahauta A.I."/>
            <person name="Aarts M.G."/>
            <person name="Karenlampi S.O."/>
        </authorList>
    </citation>
    <scope>NUCLEOTIDE SEQUENCE</scope>
</reference>